<gene>
    <name evidence="1" type="ORF">SAMN00790413_04635</name>
</gene>
<protein>
    <submittedName>
        <fullName evidence="1">Uncharacterized protein</fullName>
    </submittedName>
</protein>
<keyword evidence="2" id="KW-1185">Reference proteome</keyword>
<dbReference type="Proteomes" id="UP000192582">
    <property type="component" value="Unassembled WGS sequence"/>
</dbReference>
<dbReference type="STRING" id="695939.SAMN00790413_04635"/>
<organism evidence="1 2">
    <name type="scientific">Deinococcus hopiensis KR-140</name>
    <dbReference type="NCBI Taxonomy" id="695939"/>
    <lineage>
        <taxon>Bacteria</taxon>
        <taxon>Thermotogati</taxon>
        <taxon>Deinococcota</taxon>
        <taxon>Deinococci</taxon>
        <taxon>Deinococcales</taxon>
        <taxon>Deinococcaceae</taxon>
        <taxon>Deinococcus</taxon>
    </lineage>
</organism>
<reference evidence="1 2" key="1">
    <citation type="submission" date="2017-04" db="EMBL/GenBank/DDBJ databases">
        <authorList>
            <person name="Afonso C.L."/>
            <person name="Miller P.J."/>
            <person name="Scott M.A."/>
            <person name="Spackman E."/>
            <person name="Goraichik I."/>
            <person name="Dimitrov K.M."/>
            <person name="Suarez D.L."/>
            <person name="Swayne D.E."/>
        </authorList>
    </citation>
    <scope>NUCLEOTIDE SEQUENCE [LARGE SCALE GENOMIC DNA]</scope>
    <source>
        <strain evidence="1 2">KR-140</strain>
    </source>
</reference>
<evidence type="ECO:0000313" key="2">
    <source>
        <dbReference type="Proteomes" id="UP000192582"/>
    </source>
</evidence>
<accession>A0A1W1UKJ5</accession>
<evidence type="ECO:0000313" key="1">
    <source>
        <dbReference type="EMBL" id="SMB81600.1"/>
    </source>
</evidence>
<name>A0A1W1UKJ5_9DEIO</name>
<dbReference type="EMBL" id="FWWU01000005">
    <property type="protein sequence ID" value="SMB81600.1"/>
    <property type="molecule type" value="Genomic_DNA"/>
</dbReference>
<proteinExistence type="predicted"/>
<sequence length="140" mass="15612">MAAEVIRKGQPFFLVRPSRSETTVLLVCGVQLISDLHRGQVSGAHGRGYPEPMKAVQEQMPGWTAQGRRFVVHFTGRLAELVRPFGSDAKSDDCLTCVREARVAGDWQGTFEAACDLTNALGFLLNREIPYGQWTNLREY</sequence>
<dbReference type="AlphaFoldDB" id="A0A1W1UKJ5"/>